<name>K1Q8T9_MAGGI</name>
<reference evidence="2" key="1">
    <citation type="journal article" date="2012" name="Nature">
        <title>The oyster genome reveals stress adaptation and complexity of shell formation.</title>
        <authorList>
            <person name="Zhang G."/>
            <person name="Fang X."/>
            <person name="Guo X."/>
            <person name="Li L."/>
            <person name="Luo R."/>
            <person name="Xu F."/>
            <person name="Yang P."/>
            <person name="Zhang L."/>
            <person name="Wang X."/>
            <person name="Qi H."/>
            <person name="Xiong Z."/>
            <person name="Que H."/>
            <person name="Xie Y."/>
            <person name="Holland P.W."/>
            <person name="Paps J."/>
            <person name="Zhu Y."/>
            <person name="Wu F."/>
            <person name="Chen Y."/>
            <person name="Wang J."/>
            <person name="Peng C."/>
            <person name="Meng J."/>
            <person name="Yang L."/>
            <person name="Liu J."/>
            <person name="Wen B."/>
            <person name="Zhang N."/>
            <person name="Huang Z."/>
            <person name="Zhu Q."/>
            <person name="Feng Y."/>
            <person name="Mount A."/>
            <person name="Hedgecock D."/>
            <person name="Xu Z."/>
            <person name="Liu Y."/>
            <person name="Domazet-Loso T."/>
            <person name="Du Y."/>
            <person name="Sun X."/>
            <person name="Zhang S."/>
            <person name="Liu B."/>
            <person name="Cheng P."/>
            <person name="Jiang X."/>
            <person name="Li J."/>
            <person name="Fan D."/>
            <person name="Wang W."/>
            <person name="Fu W."/>
            <person name="Wang T."/>
            <person name="Wang B."/>
            <person name="Zhang J."/>
            <person name="Peng Z."/>
            <person name="Li Y."/>
            <person name="Li N."/>
            <person name="Wang J."/>
            <person name="Chen M."/>
            <person name="He Y."/>
            <person name="Tan F."/>
            <person name="Song X."/>
            <person name="Zheng Q."/>
            <person name="Huang R."/>
            <person name="Yang H."/>
            <person name="Du X."/>
            <person name="Chen L."/>
            <person name="Yang M."/>
            <person name="Gaffney P.M."/>
            <person name="Wang S."/>
            <person name="Luo L."/>
            <person name="She Z."/>
            <person name="Ming Y."/>
            <person name="Huang W."/>
            <person name="Zhang S."/>
            <person name="Huang B."/>
            <person name="Zhang Y."/>
            <person name="Qu T."/>
            <person name="Ni P."/>
            <person name="Miao G."/>
            <person name="Wang J."/>
            <person name="Wang Q."/>
            <person name="Steinberg C.E."/>
            <person name="Wang H."/>
            <person name="Li N."/>
            <person name="Qian L."/>
            <person name="Zhang G."/>
            <person name="Li Y."/>
            <person name="Yang H."/>
            <person name="Liu X."/>
            <person name="Wang J."/>
            <person name="Yin Y."/>
            <person name="Wang J."/>
        </authorList>
    </citation>
    <scope>NUCLEOTIDE SEQUENCE [LARGE SCALE GENOMIC DNA]</scope>
    <source>
        <strain evidence="2">05x7-T-G4-1.051#20</strain>
    </source>
</reference>
<accession>K1Q8T9</accession>
<protein>
    <submittedName>
        <fullName evidence="2">Uncharacterized protein</fullName>
    </submittedName>
</protein>
<dbReference type="AlphaFoldDB" id="K1Q8T9"/>
<gene>
    <name evidence="2" type="ORF">CGI_10024003</name>
</gene>
<organism evidence="2">
    <name type="scientific">Magallana gigas</name>
    <name type="common">Pacific oyster</name>
    <name type="synonym">Crassostrea gigas</name>
    <dbReference type="NCBI Taxonomy" id="29159"/>
    <lineage>
        <taxon>Eukaryota</taxon>
        <taxon>Metazoa</taxon>
        <taxon>Spiralia</taxon>
        <taxon>Lophotrochozoa</taxon>
        <taxon>Mollusca</taxon>
        <taxon>Bivalvia</taxon>
        <taxon>Autobranchia</taxon>
        <taxon>Pteriomorphia</taxon>
        <taxon>Ostreida</taxon>
        <taxon>Ostreoidea</taxon>
        <taxon>Ostreidae</taxon>
        <taxon>Magallana</taxon>
    </lineage>
</organism>
<evidence type="ECO:0000313" key="2">
    <source>
        <dbReference type="EMBL" id="EKC33102.1"/>
    </source>
</evidence>
<feature type="region of interest" description="Disordered" evidence="1">
    <location>
        <begin position="54"/>
        <end position="103"/>
    </location>
</feature>
<dbReference type="EMBL" id="JH815886">
    <property type="protein sequence ID" value="EKC33102.1"/>
    <property type="molecule type" value="Genomic_DNA"/>
</dbReference>
<dbReference type="HOGENOM" id="CLU_2266317_0_0_1"/>
<feature type="compositionally biased region" description="Basic residues" evidence="1">
    <location>
        <begin position="54"/>
        <end position="63"/>
    </location>
</feature>
<evidence type="ECO:0000256" key="1">
    <source>
        <dbReference type="SAM" id="MobiDB-lite"/>
    </source>
</evidence>
<sequence>MTFQYDSGSSTESVVYLCRDTSVGDLEAPCELLGGDCLTVERVRAVVNQLVRHHPTNQRRHRHLPPDLLTKHANNRRAPHNTVSEETGVGSNGELSDFRCLGK</sequence>
<dbReference type="InParanoid" id="K1Q8T9"/>
<proteinExistence type="predicted"/>